<comment type="caution">
    <text evidence="12">The sequence shown here is derived from an EMBL/GenBank/DDBJ whole genome shotgun (WGS) entry which is preliminary data.</text>
</comment>
<dbReference type="Gene3D" id="2.60.120.10">
    <property type="entry name" value="Jelly Rolls"/>
    <property type="match status" value="1"/>
</dbReference>
<dbReference type="Pfam" id="PF00027">
    <property type="entry name" value="cNMP_binding"/>
    <property type="match status" value="1"/>
</dbReference>
<feature type="short sequence motif" description="DGA/G" evidence="8">
    <location>
        <begin position="515"/>
        <end position="517"/>
    </location>
</feature>
<keyword evidence="3 8" id="KW-0378">Hydrolase</keyword>
<name>A0ABN7RQ90_THEXY</name>
<dbReference type="InterPro" id="IPR018490">
    <property type="entry name" value="cNMP-bd_dom_sf"/>
</dbReference>
<dbReference type="Pfam" id="PF25601">
    <property type="entry name" value="AAA_lid_14"/>
    <property type="match status" value="1"/>
</dbReference>
<dbReference type="SMART" id="SM00100">
    <property type="entry name" value="cNMP"/>
    <property type="match status" value="1"/>
</dbReference>
<evidence type="ECO:0000256" key="5">
    <source>
        <dbReference type="ARBA" id="ARBA00022963"/>
    </source>
</evidence>
<dbReference type="EMBL" id="CAJRAY010000019">
    <property type="protein sequence ID" value="CAG5080617.1"/>
    <property type="molecule type" value="Genomic_DNA"/>
</dbReference>
<evidence type="ECO:0000256" key="2">
    <source>
        <dbReference type="ARBA" id="ARBA00022741"/>
    </source>
</evidence>
<evidence type="ECO:0000256" key="1">
    <source>
        <dbReference type="ARBA" id="ARBA00006636"/>
    </source>
</evidence>
<organism evidence="12 13">
    <name type="scientific">Thermobacillus xylanilyticus</name>
    <dbReference type="NCBI Taxonomy" id="76633"/>
    <lineage>
        <taxon>Bacteria</taxon>
        <taxon>Bacillati</taxon>
        <taxon>Bacillota</taxon>
        <taxon>Bacilli</taxon>
        <taxon>Bacillales</taxon>
        <taxon>Paenibacillaceae</taxon>
        <taxon>Thermobacillus</taxon>
    </lineage>
</organism>
<dbReference type="PANTHER" id="PTHR14226:SF76">
    <property type="entry name" value="NTE FAMILY PROTEIN RSSA"/>
    <property type="match status" value="1"/>
</dbReference>
<accession>A0ABN7RQ90</accession>
<evidence type="ECO:0000259" key="9">
    <source>
        <dbReference type="PROSITE" id="PS50042"/>
    </source>
</evidence>
<comment type="similarity">
    <text evidence="1">Belongs to the NTE family.</text>
</comment>
<dbReference type="InterPro" id="IPR002078">
    <property type="entry name" value="Sigma_54_int"/>
</dbReference>
<evidence type="ECO:0000256" key="3">
    <source>
        <dbReference type="ARBA" id="ARBA00022801"/>
    </source>
</evidence>
<dbReference type="PROSITE" id="PS50042">
    <property type="entry name" value="CNMP_BINDING_3"/>
    <property type="match status" value="1"/>
</dbReference>
<evidence type="ECO:0000313" key="12">
    <source>
        <dbReference type="EMBL" id="CAG5080617.1"/>
    </source>
</evidence>
<dbReference type="InterPro" id="IPR058031">
    <property type="entry name" value="AAA_lid_NorR"/>
</dbReference>
<dbReference type="InterPro" id="IPR016035">
    <property type="entry name" value="Acyl_Trfase/lysoPLipase"/>
</dbReference>
<keyword evidence="13" id="KW-1185">Reference proteome</keyword>
<dbReference type="SUPFAM" id="SSF52540">
    <property type="entry name" value="P-loop containing nucleoside triphosphate hydrolases"/>
    <property type="match status" value="1"/>
</dbReference>
<dbReference type="Pfam" id="PF01734">
    <property type="entry name" value="Patatin"/>
    <property type="match status" value="1"/>
</dbReference>
<dbReference type="EC" id="3.1.1.-" evidence="12"/>
<dbReference type="SMART" id="SM00382">
    <property type="entry name" value="AAA"/>
    <property type="match status" value="1"/>
</dbReference>
<dbReference type="InterPro" id="IPR014710">
    <property type="entry name" value="RmlC-like_jellyroll"/>
</dbReference>
<feature type="domain" description="Sigma-54 factor interaction" evidence="10">
    <location>
        <begin position="163"/>
        <end position="342"/>
    </location>
</feature>
<dbReference type="CDD" id="cd00009">
    <property type="entry name" value="AAA"/>
    <property type="match status" value="1"/>
</dbReference>
<feature type="active site" description="Nucleophile" evidence="8">
    <location>
        <position position="403"/>
    </location>
</feature>
<protein>
    <submittedName>
        <fullName evidence="12">Phospholipase, patatin family</fullName>
        <ecNumber evidence="12">3.1.1.-</ecNumber>
    </submittedName>
</protein>
<dbReference type="CDD" id="cd00038">
    <property type="entry name" value="CAP_ED"/>
    <property type="match status" value="1"/>
</dbReference>
<evidence type="ECO:0000313" key="13">
    <source>
        <dbReference type="Proteomes" id="UP000681526"/>
    </source>
</evidence>
<evidence type="ECO:0000259" key="11">
    <source>
        <dbReference type="PROSITE" id="PS51635"/>
    </source>
</evidence>
<dbReference type="Gene3D" id="3.40.50.300">
    <property type="entry name" value="P-loop containing nucleotide triphosphate hydrolases"/>
    <property type="match status" value="1"/>
</dbReference>
<dbReference type="InterPro" id="IPR003593">
    <property type="entry name" value="AAA+_ATPase"/>
</dbReference>
<keyword evidence="4" id="KW-0067">ATP-binding</keyword>
<comment type="caution">
    <text evidence="8">Lacks conserved residue(s) required for the propagation of feature annotation.</text>
</comment>
<gene>
    <name evidence="12" type="primary">txxe 332</name>
    <name evidence="12" type="ORF">TXXE_04310</name>
</gene>
<dbReference type="Gene3D" id="3.40.1090.10">
    <property type="entry name" value="Cytosolic phospholipase A2 catalytic domain"/>
    <property type="match status" value="2"/>
</dbReference>
<dbReference type="Pfam" id="PF14532">
    <property type="entry name" value="Sigma54_activ_2"/>
    <property type="match status" value="1"/>
</dbReference>
<dbReference type="PROSITE" id="PS51635">
    <property type="entry name" value="PNPLA"/>
    <property type="match status" value="1"/>
</dbReference>
<feature type="short sequence motif" description="GXSXG" evidence="8">
    <location>
        <begin position="401"/>
        <end position="405"/>
    </location>
</feature>
<dbReference type="PROSITE" id="PS50045">
    <property type="entry name" value="SIGMA54_INTERACT_4"/>
    <property type="match status" value="1"/>
</dbReference>
<feature type="active site" description="Proton acceptor" evidence="8">
    <location>
        <position position="515"/>
    </location>
</feature>
<dbReference type="CDD" id="cd07205">
    <property type="entry name" value="Pat_PNPLA6_PNPLA7_NTE1_like"/>
    <property type="match status" value="1"/>
</dbReference>
<keyword evidence="5 8" id="KW-0442">Lipid degradation</keyword>
<proteinExistence type="inferred from homology"/>
<keyword evidence="6 8" id="KW-0443">Lipid metabolism</keyword>
<dbReference type="RefSeq" id="WP_213483628.1">
    <property type="nucleotide sequence ID" value="NZ_CAJRAY010000019.1"/>
</dbReference>
<dbReference type="SUPFAM" id="SSF51206">
    <property type="entry name" value="cAMP-binding domain-like"/>
    <property type="match status" value="1"/>
</dbReference>
<keyword evidence="7" id="KW-0010">Activator</keyword>
<evidence type="ECO:0000256" key="8">
    <source>
        <dbReference type="PROSITE-ProRule" id="PRU01161"/>
    </source>
</evidence>
<dbReference type="Proteomes" id="UP000681526">
    <property type="component" value="Unassembled WGS sequence"/>
</dbReference>
<dbReference type="GO" id="GO:0016787">
    <property type="term" value="F:hydrolase activity"/>
    <property type="evidence" value="ECO:0007669"/>
    <property type="project" value="UniProtKB-KW"/>
</dbReference>
<evidence type="ECO:0000256" key="7">
    <source>
        <dbReference type="ARBA" id="ARBA00023159"/>
    </source>
</evidence>
<dbReference type="SUPFAM" id="SSF52151">
    <property type="entry name" value="FabD/lysophospholipase-like"/>
    <property type="match status" value="1"/>
</dbReference>
<sequence>MAEHVELRQVPLLGELGEDELRSIRPHLKMNEFASGTSVIRQHEAASHFHIIVSGTLKVYVRQETRAHIATLEAGQFFGEMSCLTGGAASATVETDGPVVTVSMPREGLLQLMDKSAKFRRHMIEAMVRRIASSNDRILEEHARSAVIVRQLAEERQTRYGRLAGEGRFMRRLRGEITALAGGDQPLCIVGEQGTGKTHAAWEIHAQSERSEHPVFVMSGADFRAEEWELKARTAQGGTLILKDADALPAGQLRRLAQTPSDARLILTARQPVDLPLTRIEMAPLRERKEDIPALVRAFIAEAGFEEPDGLISQEALNLVTNFPFLGGNIRELKQVVHEALIRSGGQTIRIPHLRFGSVRQPGTRPKVALALGSGAARGAAHVGVIKVLEQAGIPIDMITGTSVGAFIGALYAGGQPTSAFEEVLPTVRWRQLVRPALSGGGLVDNHPMVRFVEKYIGPADFKDLRIPFAAVASNAVDGEAHILNAGKVSHAICASTAIPGVMRPVRLGNHLLLDGAVAHPVPVALARSMGADIVIAVDVRVPDSMKKAPSSFVGAILNTIDIMSKRMIQDEMQLADFVLNPEFGTSAMSFKESAICIQAGEKAARESLAAIARRLEELDSRKEIRP</sequence>
<dbReference type="Gene3D" id="1.10.8.60">
    <property type="match status" value="1"/>
</dbReference>
<dbReference type="PANTHER" id="PTHR14226">
    <property type="entry name" value="NEUROPATHY TARGET ESTERASE/SWISS CHEESE D.MELANOGASTER"/>
    <property type="match status" value="1"/>
</dbReference>
<evidence type="ECO:0000259" key="10">
    <source>
        <dbReference type="PROSITE" id="PS50045"/>
    </source>
</evidence>
<dbReference type="InterPro" id="IPR027417">
    <property type="entry name" value="P-loop_NTPase"/>
</dbReference>
<reference evidence="12 13" key="1">
    <citation type="submission" date="2021-04" db="EMBL/GenBank/DDBJ databases">
        <authorList>
            <person name="Rakotoarivonina H."/>
        </authorList>
    </citation>
    <scope>NUCLEOTIDE SEQUENCE [LARGE SCALE GENOMIC DNA]</scope>
    <source>
        <strain evidence="12 13">XE</strain>
    </source>
</reference>
<keyword evidence="2" id="KW-0547">Nucleotide-binding</keyword>
<dbReference type="InterPro" id="IPR000595">
    <property type="entry name" value="cNMP-bd_dom"/>
</dbReference>
<evidence type="ECO:0000256" key="6">
    <source>
        <dbReference type="ARBA" id="ARBA00023098"/>
    </source>
</evidence>
<feature type="domain" description="Cyclic nucleotide-binding" evidence="9">
    <location>
        <begin position="12"/>
        <end position="130"/>
    </location>
</feature>
<feature type="domain" description="PNPLA" evidence="11">
    <location>
        <begin position="370"/>
        <end position="528"/>
    </location>
</feature>
<dbReference type="InterPro" id="IPR002641">
    <property type="entry name" value="PNPLA_dom"/>
</dbReference>
<evidence type="ECO:0000256" key="4">
    <source>
        <dbReference type="ARBA" id="ARBA00022840"/>
    </source>
</evidence>
<dbReference type="InterPro" id="IPR050301">
    <property type="entry name" value="NTE"/>
</dbReference>